<organism evidence="1 2">
    <name type="scientific">Secundilactobacillus malefermentans</name>
    <dbReference type="NCBI Taxonomy" id="176292"/>
    <lineage>
        <taxon>Bacteria</taxon>
        <taxon>Bacillati</taxon>
        <taxon>Bacillota</taxon>
        <taxon>Bacilli</taxon>
        <taxon>Lactobacillales</taxon>
        <taxon>Lactobacillaceae</taxon>
        <taxon>Secundilactobacillus</taxon>
    </lineage>
</organism>
<dbReference type="Gene3D" id="3.60.20.40">
    <property type="match status" value="1"/>
</dbReference>
<evidence type="ECO:0000313" key="2">
    <source>
        <dbReference type="Proteomes" id="UP000294854"/>
    </source>
</evidence>
<dbReference type="SUPFAM" id="SSF56235">
    <property type="entry name" value="N-terminal nucleophile aminohydrolases (Ntn hydrolases)"/>
    <property type="match status" value="1"/>
</dbReference>
<dbReference type="InterPro" id="IPR029055">
    <property type="entry name" value="Ntn_hydrolases_N"/>
</dbReference>
<dbReference type="InterPro" id="IPR052896">
    <property type="entry name" value="GGT-like_enzyme"/>
</dbReference>
<reference evidence="1 2" key="1">
    <citation type="journal article" date="2019" name="Appl. Microbiol. Biotechnol.">
        <title>Uncovering carbohydrate metabolism through a genotype-phenotype association study of 56 lactic acid bacteria genomes.</title>
        <authorList>
            <person name="Buron-Moles G."/>
            <person name="Chailyan A."/>
            <person name="Dolejs I."/>
            <person name="Forster J."/>
            <person name="Miks M.H."/>
        </authorList>
    </citation>
    <scope>NUCLEOTIDE SEQUENCE [LARGE SCALE GENOMIC DNA]</scope>
    <source>
        <strain evidence="1 2">ATCC 49373</strain>
    </source>
</reference>
<keyword evidence="2" id="KW-1185">Reference proteome</keyword>
<dbReference type="PANTHER" id="PTHR43881:SF1">
    <property type="entry name" value="GAMMA-GLUTAMYLTRANSPEPTIDASE (AFU_ORTHOLOGUE AFUA_4G13580)"/>
    <property type="match status" value="1"/>
</dbReference>
<dbReference type="InterPro" id="IPR043138">
    <property type="entry name" value="GGT_lsub"/>
</dbReference>
<dbReference type="Pfam" id="PF01019">
    <property type="entry name" value="G_glu_transpept"/>
    <property type="match status" value="1"/>
</dbReference>
<proteinExistence type="predicted"/>
<dbReference type="STRING" id="1122149.FD44_GL001316"/>
<evidence type="ECO:0008006" key="3">
    <source>
        <dbReference type="Google" id="ProtNLM"/>
    </source>
</evidence>
<dbReference type="PANTHER" id="PTHR43881">
    <property type="entry name" value="GAMMA-GLUTAMYLTRANSPEPTIDASE (AFU_ORTHOLOGUE AFUA_4G13580)"/>
    <property type="match status" value="1"/>
</dbReference>
<dbReference type="PRINTS" id="PR01210">
    <property type="entry name" value="GGTRANSPTASE"/>
</dbReference>
<accession>A0A4R5NTL1</accession>
<dbReference type="AlphaFoldDB" id="A0A4R5NTL1"/>
<dbReference type="Proteomes" id="UP000294854">
    <property type="component" value="Unassembled WGS sequence"/>
</dbReference>
<name>A0A4R5NTL1_9LACO</name>
<comment type="caution">
    <text evidence="1">The sequence shown here is derived from an EMBL/GenBank/DDBJ whole genome shotgun (WGS) entry which is preliminary data.</text>
</comment>
<sequence length="535" mass="58286">MFDYEYQPFASKRMPVVARNGMVATAQPLAAEAGLEILRQGGNAVDAAVATAACLSVVEPTTNGIGSDCFAIIWMKGKLYGLNASGVAPQSISVDKLKKAGFDQMPTYGWEPVMVPGTPAGWAACSKRFGKLPLTQVLAPAIKYAEEGYPLSPQLAKLWRNASCKFKKAFHGPLFDEWFKVFNPNGKIPTAGEMWRSPDHAKTLQEIAETDADSFYHGRLAKLMSDYAAKTGGYLSFEDLNQYEAEWIKPLSVDYKGYDVWELPPNGQGMVTLMTLNILKNLDFPTPDPVENLHRQIEAIKLAFADGKQYITDPRDMGDQVAAMLKPEYGQERAKLISKTALQPEPGRLPKGGTVYLCTADGEGNMVSWIQSNYMGFGSGVVVPGTGIALQNRGETFSFNPEDANVLVPGKRTYHTIMPGFLTKNGQAVGPFGVMGGYMQPQGHLQVVTNLIDFNLNPQATLDAPRWQWLEDKKVLVEKSLSQPLAEALQRRGHEISVDLSGGAFGRGQIILRNPETGVLVGGTEPRADGSVVGF</sequence>
<dbReference type="EMBL" id="PUFO01000006">
    <property type="protein sequence ID" value="TDG80805.1"/>
    <property type="molecule type" value="Genomic_DNA"/>
</dbReference>
<evidence type="ECO:0000313" key="1">
    <source>
        <dbReference type="EMBL" id="TDG80805.1"/>
    </source>
</evidence>
<protein>
    <recommendedName>
        <fullName evidence="3">Gamma-glutamyltransferase</fullName>
    </recommendedName>
</protein>
<dbReference type="Gene3D" id="1.10.246.130">
    <property type="match status" value="1"/>
</dbReference>
<gene>
    <name evidence="1" type="ORF">C5L31_002053</name>
</gene>
<dbReference type="InterPro" id="IPR043137">
    <property type="entry name" value="GGT_ssub_C"/>
</dbReference>